<proteinExistence type="inferred from homology"/>
<evidence type="ECO:0000256" key="1">
    <source>
        <dbReference type="ARBA" id="ARBA00005854"/>
    </source>
</evidence>
<organism evidence="7 8">
    <name type="scientific">Rossellomorea vietnamensis</name>
    <dbReference type="NCBI Taxonomy" id="218284"/>
    <lineage>
        <taxon>Bacteria</taxon>
        <taxon>Bacillati</taxon>
        <taxon>Bacillota</taxon>
        <taxon>Bacilli</taxon>
        <taxon>Bacillales</taxon>
        <taxon>Bacillaceae</taxon>
        <taxon>Rossellomorea</taxon>
    </lineage>
</organism>
<evidence type="ECO:0000259" key="5">
    <source>
        <dbReference type="Pfam" id="PF00389"/>
    </source>
</evidence>
<dbReference type="CDD" id="cd05300">
    <property type="entry name" value="2-Hacid_dh_1"/>
    <property type="match status" value="1"/>
</dbReference>
<dbReference type="GO" id="GO:0016616">
    <property type="term" value="F:oxidoreductase activity, acting on the CH-OH group of donors, NAD or NADP as acceptor"/>
    <property type="evidence" value="ECO:0007669"/>
    <property type="project" value="InterPro"/>
</dbReference>
<dbReference type="InterPro" id="IPR036291">
    <property type="entry name" value="NAD(P)-bd_dom_sf"/>
</dbReference>
<keyword evidence="3" id="KW-0520">NAD</keyword>
<feature type="domain" description="D-isomer specific 2-hydroxyacid dehydrogenase catalytic" evidence="5">
    <location>
        <begin position="16"/>
        <end position="301"/>
    </location>
</feature>
<keyword evidence="2 4" id="KW-0560">Oxidoreductase</keyword>
<evidence type="ECO:0000256" key="4">
    <source>
        <dbReference type="RuleBase" id="RU003719"/>
    </source>
</evidence>
<comment type="similarity">
    <text evidence="1 4">Belongs to the D-isomer specific 2-hydroxyacid dehydrogenase family.</text>
</comment>
<dbReference type="Pfam" id="PF02826">
    <property type="entry name" value="2-Hacid_dh_C"/>
    <property type="match status" value="1"/>
</dbReference>
<dbReference type="RefSeq" id="WP_148946605.1">
    <property type="nucleotide sequence ID" value="NZ_VTEH01000005.1"/>
</dbReference>
<dbReference type="FunFam" id="3.40.50.720:FF:000363">
    <property type="entry name" value="D-isomer specific 2-hydroxyacid dehydrogenase"/>
    <property type="match status" value="1"/>
</dbReference>
<dbReference type="Proteomes" id="UP000323317">
    <property type="component" value="Unassembled WGS sequence"/>
</dbReference>
<dbReference type="SUPFAM" id="SSF51735">
    <property type="entry name" value="NAD(P)-binding Rossmann-fold domains"/>
    <property type="match status" value="1"/>
</dbReference>
<accession>A0A5D4KGN4</accession>
<dbReference type="PANTHER" id="PTHR43333">
    <property type="entry name" value="2-HACID_DH_C DOMAIN-CONTAINING PROTEIN"/>
    <property type="match status" value="1"/>
</dbReference>
<evidence type="ECO:0000313" key="7">
    <source>
        <dbReference type="EMBL" id="TYR75865.1"/>
    </source>
</evidence>
<dbReference type="GO" id="GO:0051287">
    <property type="term" value="F:NAD binding"/>
    <property type="evidence" value="ECO:0007669"/>
    <property type="project" value="InterPro"/>
</dbReference>
<dbReference type="InterPro" id="IPR006140">
    <property type="entry name" value="D-isomer_DH_NAD-bd"/>
</dbReference>
<feature type="domain" description="D-isomer specific 2-hydroxyacid dehydrogenase NAD-binding" evidence="6">
    <location>
        <begin position="105"/>
        <end position="278"/>
    </location>
</feature>
<evidence type="ECO:0000256" key="3">
    <source>
        <dbReference type="ARBA" id="ARBA00023027"/>
    </source>
</evidence>
<name>A0A5D4KGN4_9BACI</name>
<dbReference type="PANTHER" id="PTHR43333:SF1">
    <property type="entry name" value="D-ISOMER SPECIFIC 2-HYDROXYACID DEHYDROGENASE NAD-BINDING DOMAIN-CONTAINING PROTEIN"/>
    <property type="match status" value="1"/>
</dbReference>
<dbReference type="AlphaFoldDB" id="A0A5D4KGN4"/>
<evidence type="ECO:0000313" key="8">
    <source>
        <dbReference type="Proteomes" id="UP000323317"/>
    </source>
</evidence>
<dbReference type="EMBL" id="VTEH01000005">
    <property type="protein sequence ID" value="TYR75865.1"/>
    <property type="molecule type" value="Genomic_DNA"/>
</dbReference>
<dbReference type="Pfam" id="PF00389">
    <property type="entry name" value="2-Hacid_dh"/>
    <property type="match status" value="1"/>
</dbReference>
<gene>
    <name evidence="7" type="ORF">FZC79_09625</name>
</gene>
<dbReference type="Gene3D" id="3.40.50.720">
    <property type="entry name" value="NAD(P)-binding Rossmann-like Domain"/>
    <property type="match status" value="2"/>
</dbReference>
<reference evidence="7 8" key="1">
    <citation type="submission" date="2019-08" db="EMBL/GenBank/DDBJ databases">
        <title>Bacillus genomes from the desert of Cuatro Cienegas, Coahuila.</title>
        <authorList>
            <person name="Olmedo-Alvarez G."/>
        </authorList>
    </citation>
    <scope>NUCLEOTIDE SEQUENCE [LARGE SCALE GENOMIC DNA]</scope>
    <source>
        <strain evidence="7 8">CH40_1T</strain>
    </source>
</reference>
<evidence type="ECO:0000259" key="6">
    <source>
        <dbReference type="Pfam" id="PF02826"/>
    </source>
</evidence>
<dbReference type="SUPFAM" id="SSF52283">
    <property type="entry name" value="Formate/glycerate dehydrogenase catalytic domain-like"/>
    <property type="match status" value="1"/>
</dbReference>
<sequence>MKVLYTFQAPEKLLREIEEEHPGCRFEYFDSMQQASDCLPEAEVIVTFGEDMTDEHIRKARKLRWIMVMSAGLELMPLKLIKEKGILVTNVKGIHAVPMAEYALGSMLQHAKQFPRVREDISQGLWEREAPSSELLGKTLLILGAGAIGREIARLGKAFRMKVLGINTNGFPKADFDEMYPLKELKNVLGKADYVISILPSTLETRYLLKKEHFQRMKKSSVFINIGRGDLFESSTLIDALQNNELSHAYLDVFEREPLERDHPFWKMDKVTITPHLSSRTEYYLPRSFDIFKKNLTTYIYNGNDYINKIQVERGY</sequence>
<comment type="caution">
    <text evidence="7">The sequence shown here is derived from an EMBL/GenBank/DDBJ whole genome shotgun (WGS) entry which is preliminary data.</text>
</comment>
<protein>
    <submittedName>
        <fullName evidence="7">D-2-hydroxyacid dehydrogenase</fullName>
    </submittedName>
</protein>
<dbReference type="InterPro" id="IPR006139">
    <property type="entry name" value="D-isomer_2_OHA_DH_cat_dom"/>
</dbReference>
<evidence type="ECO:0000256" key="2">
    <source>
        <dbReference type="ARBA" id="ARBA00023002"/>
    </source>
</evidence>